<dbReference type="InterPro" id="IPR001626">
    <property type="entry name" value="ABC_TroCD"/>
</dbReference>
<feature type="transmembrane region" description="Helical" evidence="7">
    <location>
        <begin position="173"/>
        <end position="194"/>
    </location>
</feature>
<reference evidence="8 9" key="1">
    <citation type="submission" date="2019-07" db="EMBL/GenBank/DDBJ databases">
        <title>Whole genome shotgun sequence of Skermanella aerolata NBRC 106429.</title>
        <authorList>
            <person name="Hosoyama A."/>
            <person name="Uohara A."/>
            <person name="Ohji S."/>
            <person name="Ichikawa N."/>
        </authorList>
    </citation>
    <scope>NUCLEOTIDE SEQUENCE [LARGE SCALE GENOMIC DNA]</scope>
    <source>
        <strain evidence="8 9">NBRC 106429</strain>
    </source>
</reference>
<dbReference type="AlphaFoldDB" id="A0A512DIX2"/>
<feature type="transmembrane region" description="Helical" evidence="7">
    <location>
        <begin position="103"/>
        <end position="121"/>
    </location>
</feature>
<protein>
    <submittedName>
        <fullName evidence="8">Zinc ABC transporter permease</fullName>
    </submittedName>
</protein>
<dbReference type="GO" id="GO:0043190">
    <property type="term" value="C:ATP-binding cassette (ABC) transporter complex"/>
    <property type="evidence" value="ECO:0007669"/>
    <property type="project" value="InterPro"/>
</dbReference>
<feature type="transmembrane region" description="Helical" evidence="7">
    <location>
        <begin position="21"/>
        <end position="41"/>
    </location>
</feature>
<accession>A0A512DIX2</accession>
<comment type="subcellular location">
    <subcellularLocation>
        <location evidence="6">Cell membrane</location>
        <topology evidence="6">Multi-pass membrane protein</topology>
    </subcellularLocation>
    <subcellularLocation>
        <location evidence="1">Membrane</location>
        <topology evidence="1">Multi-pass membrane protein</topology>
    </subcellularLocation>
</comment>
<sequence>MTGLYDAFVSPFLEFAFMRRALVASLALALGCGPVGVLLVLRRMSLVGDTMAHAVLPGAAVGFLVSGLSLPAMSVGGFVAGFAVALLAGVVSRITDSREDASFASFYLIAVAAGVLIVSTHGSNIDLLHVLFGTVLAVDDAALLMMASIATATLLTLAVICRPLVVECFDPGYLRSAGTWGGVSHLIFLILVVLNLVGGFQALGTLMAVGLMMLPATAARYWTQNLWVMALAATGMAFLSGALGLIVSFHYELPSGPAIILAAGAFYLLSLLLGPQGSVRTRFFPRRHLTA</sequence>
<evidence type="ECO:0000256" key="6">
    <source>
        <dbReference type="RuleBase" id="RU003943"/>
    </source>
</evidence>
<feature type="transmembrane region" description="Helical" evidence="7">
    <location>
        <begin position="226"/>
        <end position="249"/>
    </location>
</feature>
<dbReference type="PANTHER" id="PTHR30477:SF13">
    <property type="entry name" value="IRON TRANSPORT SYSTEM MEMBRANE PROTEIN HI_0360-RELATED"/>
    <property type="match status" value="1"/>
</dbReference>
<keyword evidence="3 6" id="KW-0812">Transmembrane</keyword>
<dbReference type="PANTHER" id="PTHR30477">
    <property type="entry name" value="ABC-TRANSPORTER METAL-BINDING PROTEIN"/>
    <property type="match status" value="1"/>
</dbReference>
<organism evidence="8 9">
    <name type="scientific">Skermanella aerolata</name>
    <dbReference type="NCBI Taxonomy" id="393310"/>
    <lineage>
        <taxon>Bacteria</taxon>
        <taxon>Pseudomonadati</taxon>
        <taxon>Pseudomonadota</taxon>
        <taxon>Alphaproteobacteria</taxon>
        <taxon>Rhodospirillales</taxon>
        <taxon>Azospirillaceae</taxon>
        <taxon>Skermanella</taxon>
    </lineage>
</organism>
<dbReference type="GO" id="GO:0055085">
    <property type="term" value="P:transmembrane transport"/>
    <property type="evidence" value="ECO:0007669"/>
    <property type="project" value="InterPro"/>
</dbReference>
<name>A0A512DIX2_9PROT</name>
<evidence type="ECO:0000313" key="8">
    <source>
        <dbReference type="EMBL" id="GEO36437.1"/>
    </source>
</evidence>
<gene>
    <name evidence="8" type="ORF">SAE02_05850</name>
</gene>
<dbReference type="GO" id="GO:0010043">
    <property type="term" value="P:response to zinc ion"/>
    <property type="evidence" value="ECO:0007669"/>
    <property type="project" value="TreeGrafter"/>
</dbReference>
<comment type="similarity">
    <text evidence="2 6">Belongs to the ABC-3 integral membrane protein family.</text>
</comment>
<dbReference type="Pfam" id="PF00950">
    <property type="entry name" value="ABC-3"/>
    <property type="match status" value="1"/>
</dbReference>
<dbReference type="SUPFAM" id="SSF81345">
    <property type="entry name" value="ABC transporter involved in vitamin B12 uptake, BtuC"/>
    <property type="match status" value="1"/>
</dbReference>
<keyword evidence="6" id="KW-0813">Transport</keyword>
<evidence type="ECO:0000313" key="9">
    <source>
        <dbReference type="Proteomes" id="UP000321523"/>
    </source>
</evidence>
<keyword evidence="9" id="KW-1185">Reference proteome</keyword>
<feature type="transmembrane region" description="Helical" evidence="7">
    <location>
        <begin position="255"/>
        <end position="274"/>
    </location>
</feature>
<evidence type="ECO:0000256" key="5">
    <source>
        <dbReference type="ARBA" id="ARBA00023136"/>
    </source>
</evidence>
<feature type="transmembrane region" description="Helical" evidence="7">
    <location>
        <begin position="61"/>
        <end position="91"/>
    </location>
</feature>
<feature type="transmembrane region" description="Helical" evidence="7">
    <location>
        <begin position="200"/>
        <end position="219"/>
    </location>
</feature>
<keyword evidence="5 7" id="KW-0472">Membrane</keyword>
<dbReference type="Gene3D" id="1.10.3470.10">
    <property type="entry name" value="ABC transporter involved in vitamin B12 uptake, BtuC"/>
    <property type="match status" value="1"/>
</dbReference>
<evidence type="ECO:0000256" key="3">
    <source>
        <dbReference type="ARBA" id="ARBA00022692"/>
    </source>
</evidence>
<dbReference type="Proteomes" id="UP000321523">
    <property type="component" value="Unassembled WGS sequence"/>
</dbReference>
<evidence type="ECO:0000256" key="2">
    <source>
        <dbReference type="ARBA" id="ARBA00008034"/>
    </source>
</evidence>
<evidence type="ECO:0000256" key="7">
    <source>
        <dbReference type="SAM" id="Phobius"/>
    </source>
</evidence>
<comment type="caution">
    <text evidence="8">The sequence shown here is derived from an EMBL/GenBank/DDBJ whole genome shotgun (WGS) entry which is preliminary data.</text>
</comment>
<evidence type="ECO:0000256" key="4">
    <source>
        <dbReference type="ARBA" id="ARBA00022989"/>
    </source>
</evidence>
<dbReference type="EMBL" id="BJYZ01000002">
    <property type="protein sequence ID" value="GEO36437.1"/>
    <property type="molecule type" value="Genomic_DNA"/>
</dbReference>
<proteinExistence type="inferred from homology"/>
<dbReference type="InterPro" id="IPR037294">
    <property type="entry name" value="ABC_BtuC-like"/>
</dbReference>
<keyword evidence="4 7" id="KW-1133">Transmembrane helix</keyword>
<evidence type="ECO:0000256" key="1">
    <source>
        <dbReference type="ARBA" id="ARBA00004141"/>
    </source>
</evidence>
<feature type="transmembrane region" description="Helical" evidence="7">
    <location>
        <begin position="141"/>
        <end position="161"/>
    </location>
</feature>